<organism evidence="2 3">
    <name type="scientific">Pseudoloma neurophilia</name>
    <dbReference type="NCBI Taxonomy" id="146866"/>
    <lineage>
        <taxon>Eukaryota</taxon>
        <taxon>Fungi</taxon>
        <taxon>Fungi incertae sedis</taxon>
        <taxon>Microsporidia</taxon>
        <taxon>Pseudoloma</taxon>
    </lineage>
</organism>
<evidence type="ECO:0000313" key="2">
    <source>
        <dbReference type="EMBL" id="KRH93386.1"/>
    </source>
</evidence>
<name>A0A0R0LVU6_9MICR</name>
<feature type="compositionally biased region" description="Basic and acidic residues" evidence="1">
    <location>
        <begin position="151"/>
        <end position="169"/>
    </location>
</feature>
<feature type="region of interest" description="Disordered" evidence="1">
    <location>
        <begin position="51"/>
        <end position="75"/>
    </location>
</feature>
<keyword evidence="3" id="KW-1185">Reference proteome</keyword>
<dbReference type="AlphaFoldDB" id="A0A0R0LVU6"/>
<sequence>MKYRLCFTGTFNNISSIYTNAYNLKIKCQCGKEHEKRVTLCHQMIPPKHLTKKSSEDLKPETGVSTRAMADSGDNKKLNHKISKEHFNMIVTCRECKTDMRIKIRDMERKGDVLEKISNKKASSGIKNMKREKRKNKYKIQWQQLTDSEEIATKKQPETEKKQSNDEKHIEEQAKRMNIDLDNHDKKSTSKKHKEVKKGILDSFYETHESTPKNDFKEGRWIPLMPYQHNQFVLAILELRNCTLLEDVKIETNILAENTLWENVTIDEGVWREGDCEILDGHIVYEKI</sequence>
<dbReference type="VEuPathDB" id="MicrosporidiaDB:M153_950000320"/>
<dbReference type="EMBL" id="LGUB01000357">
    <property type="protein sequence ID" value="KRH93386.1"/>
    <property type="molecule type" value="Genomic_DNA"/>
</dbReference>
<accession>A0A0R0LVU6</accession>
<gene>
    <name evidence="2" type="ORF">M153_950000320</name>
</gene>
<evidence type="ECO:0000313" key="3">
    <source>
        <dbReference type="Proteomes" id="UP000051530"/>
    </source>
</evidence>
<comment type="caution">
    <text evidence="2">The sequence shown here is derived from an EMBL/GenBank/DDBJ whole genome shotgun (WGS) entry which is preliminary data.</text>
</comment>
<dbReference type="Proteomes" id="UP000051530">
    <property type="component" value="Unassembled WGS sequence"/>
</dbReference>
<evidence type="ECO:0000256" key="1">
    <source>
        <dbReference type="SAM" id="MobiDB-lite"/>
    </source>
</evidence>
<proteinExistence type="predicted"/>
<reference evidence="2 3" key="1">
    <citation type="submission" date="2015-07" db="EMBL/GenBank/DDBJ databases">
        <title>The genome of Pseudoloma neurophilia, a relevant intracellular parasite of the zebrafish.</title>
        <authorList>
            <person name="Ndikumana S."/>
            <person name="Pelin A."/>
            <person name="Sanders J."/>
            <person name="Corradi N."/>
        </authorList>
    </citation>
    <scope>NUCLEOTIDE SEQUENCE [LARGE SCALE GENOMIC DNA]</scope>
    <source>
        <strain evidence="2 3">MK1</strain>
    </source>
</reference>
<protein>
    <submittedName>
        <fullName evidence="2">Uncharacterized protein</fullName>
    </submittedName>
</protein>
<feature type="region of interest" description="Disordered" evidence="1">
    <location>
        <begin position="148"/>
        <end position="169"/>
    </location>
</feature>